<evidence type="ECO:0000256" key="10">
    <source>
        <dbReference type="ARBA" id="ARBA00022842"/>
    </source>
</evidence>
<comment type="similarity">
    <text evidence="3">Belongs to the pyruvate kinase family.</text>
</comment>
<evidence type="ECO:0000256" key="5">
    <source>
        <dbReference type="ARBA" id="ARBA00022679"/>
    </source>
</evidence>
<keyword evidence="10" id="KW-0460">Magnesium</keyword>
<evidence type="ECO:0000256" key="2">
    <source>
        <dbReference type="ARBA" id="ARBA00004997"/>
    </source>
</evidence>
<gene>
    <name evidence="14" type="ORF">MHBO_004817</name>
</gene>
<keyword evidence="7" id="KW-0547">Nucleotide-binding</keyword>
<keyword evidence="9" id="KW-0067">ATP-binding</keyword>
<dbReference type="EMBL" id="JBDODL010005393">
    <property type="protein sequence ID" value="MES1923271.1"/>
    <property type="molecule type" value="Genomic_DNA"/>
</dbReference>
<dbReference type="Gene3D" id="2.40.33.10">
    <property type="entry name" value="PK beta-barrel domain-like"/>
    <property type="match status" value="1"/>
</dbReference>
<comment type="caution">
    <text evidence="14">The sequence shown here is derived from an EMBL/GenBank/DDBJ whole genome shotgun (WGS) entry which is preliminary data.</text>
</comment>
<dbReference type="EC" id="2.7.1.40" evidence="4"/>
<evidence type="ECO:0000256" key="3">
    <source>
        <dbReference type="ARBA" id="ARBA00008663"/>
    </source>
</evidence>
<keyword evidence="12" id="KW-0670">Pyruvate</keyword>
<dbReference type="InterPro" id="IPR001697">
    <property type="entry name" value="Pyr_Knase"/>
</dbReference>
<evidence type="ECO:0000256" key="11">
    <source>
        <dbReference type="ARBA" id="ARBA00023152"/>
    </source>
</evidence>
<evidence type="ECO:0000256" key="1">
    <source>
        <dbReference type="ARBA" id="ARBA00001958"/>
    </source>
</evidence>
<comment type="cofactor">
    <cofactor evidence="1">
        <name>K(+)</name>
        <dbReference type="ChEBI" id="CHEBI:29103"/>
    </cofactor>
</comment>
<comment type="pathway">
    <text evidence="2">Carbohydrate degradation; glycolysis; pyruvate from D-glyceraldehyde 3-phosphate: step 5/5.</text>
</comment>
<keyword evidence="6" id="KW-0479">Metal-binding</keyword>
<feature type="domain" description="Pyruvate kinase barrel" evidence="13">
    <location>
        <begin position="45"/>
        <end position="158"/>
    </location>
</feature>
<dbReference type="InterPro" id="IPR015813">
    <property type="entry name" value="Pyrv/PenolPyrv_kinase-like_dom"/>
</dbReference>
<evidence type="ECO:0000256" key="6">
    <source>
        <dbReference type="ARBA" id="ARBA00022723"/>
    </source>
</evidence>
<dbReference type="SUPFAM" id="SSF51621">
    <property type="entry name" value="Phosphoenolpyruvate/pyruvate domain"/>
    <property type="match status" value="1"/>
</dbReference>
<feature type="non-terminal residue" evidence="14">
    <location>
        <position position="159"/>
    </location>
</feature>
<evidence type="ECO:0000313" key="15">
    <source>
        <dbReference type="Proteomes" id="UP001439008"/>
    </source>
</evidence>
<dbReference type="InterPro" id="IPR015806">
    <property type="entry name" value="Pyrv_Knase_insert_dom_sf"/>
</dbReference>
<evidence type="ECO:0000256" key="4">
    <source>
        <dbReference type="ARBA" id="ARBA00012142"/>
    </source>
</evidence>
<dbReference type="Proteomes" id="UP001439008">
    <property type="component" value="Unassembled WGS sequence"/>
</dbReference>
<proteinExistence type="inferred from homology"/>
<protein>
    <recommendedName>
        <fullName evidence="4">pyruvate kinase</fullName>
        <ecNumber evidence="4">2.7.1.40</ecNumber>
    </recommendedName>
</protein>
<evidence type="ECO:0000256" key="9">
    <source>
        <dbReference type="ARBA" id="ARBA00022840"/>
    </source>
</evidence>
<evidence type="ECO:0000256" key="8">
    <source>
        <dbReference type="ARBA" id="ARBA00022777"/>
    </source>
</evidence>
<evidence type="ECO:0000313" key="14">
    <source>
        <dbReference type="EMBL" id="MES1923271.1"/>
    </source>
</evidence>
<dbReference type="InterPro" id="IPR015793">
    <property type="entry name" value="Pyrv_Knase_brl"/>
</dbReference>
<organism evidence="14 15">
    <name type="scientific">Bonamia ostreae</name>
    <dbReference type="NCBI Taxonomy" id="126728"/>
    <lineage>
        <taxon>Eukaryota</taxon>
        <taxon>Sar</taxon>
        <taxon>Rhizaria</taxon>
        <taxon>Endomyxa</taxon>
        <taxon>Ascetosporea</taxon>
        <taxon>Haplosporida</taxon>
        <taxon>Bonamia</taxon>
    </lineage>
</organism>
<dbReference type="Gene3D" id="3.20.20.60">
    <property type="entry name" value="Phosphoenolpyruvate-binding domains"/>
    <property type="match status" value="1"/>
</dbReference>
<dbReference type="PANTHER" id="PTHR11817">
    <property type="entry name" value="PYRUVATE KINASE"/>
    <property type="match status" value="1"/>
</dbReference>
<accession>A0ABV2AUD3</accession>
<evidence type="ECO:0000256" key="12">
    <source>
        <dbReference type="ARBA" id="ARBA00023317"/>
    </source>
</evidence>
<keyword evidence="11" id="KW-0324">Glycolysis</keyword>
<keyword evidence="5" id="KW-0808">Transferase</keyword>
<dbReference type="Pfam" id="PF00224">
    <property type="entry name" value="PK"/>
    <property type="match status" value="1"/>
</dbReference>
<reference evidence="14 15" key="1">
    <citation type="journal article" date="2024" name="BMC Biol.">
        <title>Comparative genomics of Ascetosporea gives new insight into the evolutionary basis for animal parasitism in Rhizaria.</title>
        <authorList>
            <person name="Hiltunen Thoren M."/>
            <person name="Onut-Brannstrom I."/>
            <person name="Alfjorden A."/>
            <person name="Peckova H."/>
            <person name="Swords F."/>
            <person name="Hooper C."/>
            <person name="Holzer A.S."/>
            <person name="Bass D."/>
            <person name="Burki F."/>
        </authorList>
    </citation>
    <scope>NUCLEOTIDE SEQUENCE [LARGE SCALE GENOMIC DNA]</scope>
    <source>
        <strain evidence="14">20-A016</strain>
    </source>
</reference>
<keyword evidence="15" id="KW-1185">Reference proteome</keyword>
<keyword evidence="8" id="KW-0418">Kinase</keyword>
<name>A0ABV2AUD3_9EUKA</name>
<evidence type="ECO:0000256" key="7">
    <source>
        <dbReference type="ARBA" id="ARBA00022741"/>
    </source>
</evidence>
<dbReference type="InterPro" id="IPR040442">
    <property type="entry name" value="Pyrv_kinase-like_dom_sf"/>
</dbReference>
<evidence type="ECO:0000259" key="13">
    <source>
        <dbReference type="Pfam" id="PF00224"/>
    </source>
</evidence>
<sequence>MAQTLNRKSQTPIFRSVLPVLSEFNVNKVLNDNYLLKKDSGSKITKTKIVCTLGPSSNTERSIEDLLENGMKIARINLSHGSTVQNSRIINMVKKLSEQRGEFCSVMVETNGNAVRMAPTKNGEKILLKKDLFVNVKNGDIRNFYSDSNVIYVDYIDLK</sequence>